<protein>
    <submittedName>
        <fullName evidence="1">Uncharacterized protein</fullName>
    </submittedName>
</protein>
<name>A0AAV4SLM5_CAEEX</name>
<comment type="caution">
    <text evidence="1">The sequence shown here is derived from an EMBL/GenBank/DDBJ whole genome shotgun (WGS) entry which is preliminary data.</text>
</comment>
<keyword evidence="2" id="KW-1185">Reference proteome</keyword>
<evidence type="ECO:0000313" key="2">
    <source>
        <dbReference type="Proteomes" id="UP001054945"/>
    </source>
</evidence>
<gene>
    <name evidence="1" type="ORF">CEXT_461151</name>
</gene>
<evidence type="ECO:0000313" key="1">
    <source>
        <dbReference type="EMBL" id="GIY32583.1"/>
    </source>
</evidence>
<sequence length="109" mass="12905">MLSHSRQELWALRGQALRNPLNHHRSQLLKGPRMAFHRSPLFQLQDPTRHFTLNHSEDIHLMMMVTEGSTCRSLQSGIGAIFLHSRTPFRKLLRKEKLVSYFSYHRSLW</sequence>
<reference evidence="1 2" key="1">
    <citation type="submission" date="2021-06" db="EMBL/GenBank/DDBJ databases">
        <title>Caerostris extrusa draft genome.</title>
        <authorList>
            <person name="Kono N."/>
            <person name="Arakawa K."/>
        </authorList>
    </citation>
    <scope>NUCLEOTIDE SEQUENCE [LARGE SCALE GENOMIC DNA]</scope>
</reference>
<proteinExistence type="predicted"/>
<dbReference type="AlphaFoldDB" id="A0AAV4SLM5"/>
<accession>A0AAV4SLM5</accession>
<dbReference type="EMBL" id="BPLR01009525">
    <property type="protein sequence ID" value="GIY32583.1"/>
    <property type="molecule type" value="Genomic_DNA"/>
</dbReference>
<dbReference type="Proteomes" id="UP001054945">
    <property type="component" value="Unassembled WGS sequence"/>
</dbReference>
<organism evidence="1 2">
    <name type="scientific">Caerostris extrusa</name>
    <name type="common">Bark spider</name>
    <name type="synonym">Caerostris bankana</name>
    <dbReference type="NCBI Taxonomy" id="172846"/>
    <lineage>
        <taxon>Eukaryota</taxon>
        <taxon>Metazoa</taxon>
        <taxon>Ecdysozoa</taxon>
        <taxon>Arthropoda</taxon>
        <taxon>Chelicerata</taxon>
        <taxon>Arachnida</taxon>
        <taxon>Araneae</taxon>
        <taxon>Araneomorphae</taxon>
        <taxon>Entelegynae</taxon>
        <taxon>Araneoidea</taxon>
        <taxon>Araneidae</taxon>
        <taxon>Caerostris</taxon>
    </lineage>
</organism>